<accession>A0ABN1JD42</accession>
<feature type="transmembrane region" description="Helical" evidence="1">
    <location>
        <begin position="20"/>
        <end position="38"/>
    </location>
</feature>
<dbReference type="RefSeq" id="WP_343759723.1">
    <property type="nucleotide sequence ID" value="NZ_BAAACG010000006.1"/>
</dbReference>
<keyword evidence="1" id="KW-0812">Transmembrane</keyword>
<name>A0ABN1JD42_9CLOT</name>
<evidence type="ECO:0000313" key="3">
    <source>
        <dbReference type="Proteomes" id="UP001501510"/>
    </source>
</evidence>
<comment type="caution">
    <text evidence="2">The sequence shown here is derived from an EMBL/GenBank/DDBJ whole genome shotgun (WGS) entry which is preliminary data.</text>
</comment>
<proteinExistence type="predicted"/>
<keyword evidence="1" id="KW-1133">Transmembrane helix</keyword>
<evidence type="ECO:0000313" key="2">
    <source>
        <dbReference type="EMBL" id="GAA0736430.1"/>
    </source>
</evidence>
<feature type="transmembrane region" description="Helical" evidence="1">
    <location>
        <begin position="147"/>
        <end position="168"/>
    </location>
</feature>
<keyword evidence="1" id="KW-0472">Membrane</keyword>
<reference evidence="2 3" key="1">
    <citation type="journal article" date="2019" name="Int. J. Syst. Evol. Microbiol.">
        <title>The Global Catalogue of Microorganisms (GCM) 10K type strain sequencing project: providing services to taxonomists for standard genome sequencing and annotation.</title>
        <authorList>
            <consortium name="The Broad Institute Genomics Platform"/>
            <consortium name="The Broad Institute Genome Sequencing Center for Infectious Disease"/>
            <person name="Wu L."/>
            <person name="Ma J."/>
        </authorList>
    </citation>
    <scope>NUCLEOTIDE SEQUENCE [LARGE SCALE GENOMIC DNA]</scope>
    <source>
        <strain evidence="2 3">JCM 1407</strain>
    </source>
</reference>
<evidence type="ECO:0000256" key="1">
    <source>
        <dbReference type="SAM" id="Phobius"/>
    </source>
</evidence>
<keyword evidence="3" id="KW-1185">Reference proteome</keyword>
<dbReference type="Pfam" id="PF12730">
    <property type="entry name" value="ABC2_membrane_4"/>
    <property type="match status" value="1"/>
</dbReference>
<feature type="transmembrane region" description="Helical" evidence="1">
    <location>
        <begin position="50"/>
        <end position="72"/>
    </location>
</feature>
<dbReference type="EMBL" id="BAAACG010000006">
    <property type="protein sequence ID" value="GAA0736430.1"/>
    <property type="molecule type" value="Genomic_DNA"/>
</dbReference>
<dbReference type="Proteomes" id="UP001501510">
    <property type="component" value="Unassembled WGS sequence"/>
</dbReference>
<organism evidence="2 3">
    <name type="scientific">Clostridium oceanicum</name>
    <dbReference type="NCBI Taxonomy" id="1543"/>
    <lineage>
        <taxon>Bacteria</taxon>
        <taxon>Bacillati</taxon>
        <taxon>Bacillota</taxon>
        <taxon>Clostridia</taxon>
        <taxon>Eubacteriales</taxon>
        <taxon>Clostridiaceae</taxon>
        <taxon>Clostridium</taxon>
    </lineage>
</organism>
<gene>
    <name evidence="2" type="ORF">GCM10008906_11390</name>
</gene>
<sequence length="254" mass="28754">MLKYIKSEFYRILNKKGFCLYFIIPLVLAILSIIFMYLKKFQVPSEKIVYDFLIVCINDFISMSMFFVLPIYDICIVEDDKSHTLKNVVSYGIPRSTIVISKIVICSILGIIFIFYLLVLFLVTMAVVCKIPQTFLSSIITVFIPKLGVWIVIFVASASIATFLSMFFKSKITFVISYLMVLTVLSKRLVNFLTGLITDKLNFLGDIVLNDQITNILSASATNHTLIVASLVALGHIVAFSMIGIVYFKQKEVK</sequence>
<protein>
    <submittedName>
        <fullName evidence="2">ABC transporter permease</fullName>
    </submittedName>
</protein>
<feature type="transmembrane region" description="Helical" evidence="1">
    <location>
        <begin position="103"/>
        <end position="127"/>
    </location>
</feature>
<feature type="transmembrane region" description="Helical" evidence="1">
    <location>
        <begin position="175"/>
        <end position="197"/>
    </location>
</feature>
<feature type="transmembrane region" description="Helical" evidence="1">
    <location>
        <begin position="226"/>
        <end position="248"/>
    </location>
</feature>